<dbReference type="GO" id="GO:0009446">
    <property type="term" value="P:putrescine biosynthetic process"/>
    <property type="evidence" value="ECO:0007669"/>
    <property type="project" value="InterPro"/>
</dbReference>
<dbReference type="Pfam" id="PF04371">
    <property type="entry name" value="PAD_porph"/>
    <property type="match status" value="1"/>
</dbReference>
<keyword evidence="3" id="KW-1185">Reference proteome</keyword>
<protein>
    <submittedName>
        <fullName evidence="2">Agmatine deiminase</fullName>
    </submittedName>
</protein>
<sequence length="344" mass="36861">MSARRLPPEWAPQAAILLVWPRSAGDWGGGLAAARDTIATMAAIIGERQPVILVAADAECRQSIDDHPRLRAVVPPVVIDAPNDDIWVRDTGPLTVFDDERVFVDFRFDGWGGRFAALNDDRLTVALHVAGALGRGTLERRSAVLEGGSIEASGTGALLTTERCLLAGRRNAGLSRSGVEAMLGDAFGATTIHWLAHGDLIGDDTDGHIDTLARFVAADTIAYQGCADETDPHFESLTAMRRELEALRAPDGTAYRLVELPLPAPIHDPDDGHRLPAGYANFVIANGCVLIPAFDDPADAVARQRLADCFPEREVILIDSRALIRQHGGLHCASMQIPAETAHG</sequence>
<gene>
    <name evidence="2" type="ORF">SAOR_00600</name>
</gene>
<dbReference type="Gene3D" id="3.75.10.10">
    <property type="entry name" value="L-arginine/glycine Amidinotransferase, Chain A"/>
    <property type="match status" value="1"/>
</dbReference>
<keyword evidence="1" id="KW-0378">Hydrolase</keyword>
<dbReference type="InterPro" id="IPR007466">
    <property type="entry name" value="Peptidyl-Arg-deiminase_porph"/>
</dbReference>
<comment type="caution">
    <text evidence="2">The sequence shown here is derived from an EMBL/GenBank/DDBJ whole genome shotgun (WGS) entry which is preliminary data.</text>
</comment>
<proteinExistence type="predicted"/>
<dbReference type="AlphaFoldDB" id="A0A423PXZ9"/>
<accession>A0A423PXZ9</accession>
<reference evidence="2 3" key="1">
    <citation type="submission" date="2013-10" db="EMBL/GenBank/DDBJ databases">
        <title>Salinisphaera orenii MK-B5 Genome Sequencing.</title>
        <authorList>
            <person name="Lai Q."/>
            <person name="Li C."/>
            <person name="Shao Z."/>
        </authorList>
    </citation>
    <scope>NUCLEOTIDE SEQUENCE [LARGE SCALE GENOMIC DNA]</scope>
    <source>
        <strain evidence="2 3">MK-B5</strain>
    </source>
</reference>
<organism evidence="2 3">
    <name type="scientific">Salinisphaera orenii MK-B5</name>
    <dbReference type="NCBI Taxonomy" id="856730"/>
    <lineage>
        <taxon>Bacteria</taxon>
        <taxon>Pseudomonadati</taxon>
        <taxon>Pseudomonadota</taxon>
        <taxon>Gammaproteobacteria</taxon>
        <taxon>Salinisphaerales</taxon>
        <taxon>Salinisphaeraceae</taxon>
        <taxon>Salinisphaera</taxon>
    </lineage>
</organism>
<dbReference type="RefSeq" id="WP_123629761.1">
    <property type="nucleotide sequence ID" value="NZ_AYKH01000001.1"/>
</dbReference>
<dbReference type="EMBL" id="AYKH01000001">
    <property type="protein sequence ID" value="ROO30382.1"/>
    <property type="molecule type" value="Genomic_DNA"/>
</dbReference>
<dbReference type="Proteomes" id="UP000283993">
    <property type="component" value="Unassembled WGS sequence"/>
</dbReference>
<name>A0A423PXZ9_9GAMM</name>
<dbReference type="SUPFAM" id="SSF55909">
    <property type="entry name" value="Pentein"/>
    <property type="match status" value="1"/>
</dbReference>
<dbReference type="PANTHER" id="PTHR31377">
    <property type="entry name" value="AGMATINE DEIMINASE-RELATED"/>
    <property type="match status" value="1"/>
</dbReference>
<dbReference type="GO" id="GO:0047632">
    <property type="term" value="F:agmatine deiminase activity"/>
    <property type="evidence" value="ECO:0007669"/>
    <property type="project" value="TreeGrafter"/>
</dbReference>
<dbReference type="GO" id="GO:0004668">
    <property type="term" value="F:protein-arginine deiminase activity"/>
    <property type="evidence" value="ECO:0007669"/>
    <property type="project" value="InterPro"/>
</dbReference>
<evidence type="ECO:0000313" key="3">
    <source>
        <dbReference type="Proteomes" id="UP000283993"/>
    </source>
</evidence>
<evidence type="ECO:0000313" key="2">
    <source>
        <dbReference type="EMBL" id="ROO30382.1"/>
    </source>
</evidence>
<evidence type="ECO:0000256" key="1">
    <source>
        <dbReference type="ARBA" id="ARBA00022801"/>
    </source>
</evidence>
<dbReference type="PANTHER" id="PTHR31377:SF0">
    <property type="entry name" value="AGMATINE DEIMINASE-RELATED"/>
    <property type="match status" value="1"/>
</dbReference>